<reference evidence="2" key="1">
    <citation type="submission" date="2015-07" db="EMBL/GenBank/DDBJ databases">
        <title>Adaptation to a free-living lifestyle via gene acquisitions in the diplomonad Trepomonas sp. PC1.</title>
        <authorList>
            <person name="Xu F."/>
            <person name="Jerlstrom-Hultqvist J."/>
            <person name="Kolisko M."/>
            <person name="Simpson A.G.B."/>
            <person name="Roger A.J."/>
            <person name="Svard S.G."/>
            <person name="Andersson J.O."/>
        </authorList>
    </citation>
    <scope>NUCLEOTIDE SEQUENCE</scope>
    <source>
        <strain evidence="2">PC1</strain>
    </source>
</reference>
<evidence type="ECO:0000259" key="1">
    <source>
        <dbReference type="Pfam" id="PF01171"/>
    </source>
</evidence>
<evidence type="ECO:0000313" key="2">
    <source>
        <dbReference type="EMBL" id="JAP94385.1"/>
    </source>
</evidence>
<dbReference type="PANTHER" id="PTHR43686">
    <property type="entry name" value="SULFURTRANSFERASE-RELATED"/>
    <property type="match status" value="1"/>
</dbReference>
<proteinExistence type="predicted"/>
<dbReference type="EMBL" id="GDID01002221">
    <property type="protein sequence ID" value="JAP94385.1"/>
    <property type="molecule type" value="Transcribed_RNA"/>
</dbReference>
<dbReference type="AlphaFoldDB" id="A0A146KFH7"/>
<dbReference type="InterPro" id="IPR011063">
    <property type="entry name" value="TilS/TtcA_N"/>
</dbReference>
<organism evidence="2">
    <name type="scientific">Trepomonas sp. PC1</name>
    <dbReference type="NCBI Taxonomy" id="1076344"/>
    <lineage>
        <taxon>Eukaryota</taxon>
        <taxon>Metamonada</taxon>
        <taxon>Diplomonadida</taxon>
        <taxon>Hexamitidae</taxon>
        <taxon>Hexamitinae</taxon>
        <taxon>Trepomonas</taxon>
    </lineage>
</organism>
<name>A0A146KFH7_9EUKA</name>
<dbReference type="Gene3D" id="3.40.50.620">
    <property type="entry name" value="HUPs"/>
    <property type="match status" value="1"/>
</dbReference>
<dbReference type="InterPro" id="IPR014729">
    <property type="entry name" value="Rossmann-like_a/b/a_fold"/>
</dbReference>
<accession>A0A146KFH7</accession>
<dbReference type="SUPFAM" id="SSF52402">
    <property type="entry name" value="Adenine nucleotide alpha hydrolases-like"/>
    <property type="match status" value="1"/>
</dbReference>
<feature type="non-terminal residue" evidence="2">
    <location>
        <position position="1"/>
    </location>
</feature>
<sequence>KLPKLHKKLIIELQTQYFAYFDNNSNPFFIVNMKNDSQSLISLMALIQFRKRQQNQFLISISKNDFQDDSGFLQRLLDEYQIKPVDQNEDQNAIVLETHSAQQTCHQLIEEFQTGPRMLLQRKPFTHLYLFSCFTEQVVEMQCGLLQIPFKKLLYNYSKKTTDFLQQSVDKNYLAFSNLLKALRLQQTISPEKTQLYGQKFGQDDFQQLIEKIVKEQNLSQSAALILNSVLKVFSLTQLRKFTVGFSGGKDSACLVLVLSILQKYVDFEFDLVTFNPHFPGFQIAEIKQVYKLLNSKAEHFVLDQDLNLLISPNTKAEGVKNQQTKINICSLCARFRRGVISKHCSSRNSVLLLGHHQKDFVETALMTGVHSGGFFGMRACYQAQECPVARPLIFCTQEQIVQFLVDSGYQTTQFQSSDGQECALKTAESSSGERKRMRDFVGDWMGCFVEAVYEDVTKPPE</sequence>
<gene>
    <name evidence="2" type="ORF">TPC1_12979</name>
</gene>
<feature type="domain" description="tRNA(Ile)-lysidine/2-thiocytidine synthase N-terminal" evidence="1">
    <location>
        <begin position="242"/>
        <end position="409"/>
    </location>
</feature>
<dbReference type="PANTHER" id="PTHR43686:SF1">
    <property type="entry name" value="AMINOTRAN_5 DOMAIN-CONTAINING PROTEIN"/>
    <property type="match status" value="1"/>
</dbReference>
<protein>
    <recommendedName>
        <fullName evidence="1">tRNA(Ile)-lysidine/2-thiocytidine synthase N-terminal domain-containing protein</fullName>
    </recommendedName>
</protein>
<dbReference type="Pfam" id="PF01171">
    <property type="entry name" value="ATP_bind_3"/>
    <property type="match status" value="1"/>
</dbReference>